<evidence type="ECO:0000259" key="9">
    <source>
        <dbReference type="Pfam" id="PF13742"/>
    </source>
</evidence>
<evidence type="ECO:0000313" key="11">
    <source>
        <dbReference type="Proteomes" id="UP000280861"/>
    </source>
</evidence>
<evidence type="ECO:0000256" key="2">
    <source>
        <dbReference type="ARBA" id="ARBA00022722"/>
    </source>
</evidence>
<evidence type="ECO:0000256" key="7">
    <source>
        <dbReference type="SAM" id="MobiDB-lite"/>
    </source>
</evidence>
<comment type="similarity">
    <text evidence="5 6">Belongs to the XseA family.</text>
</comment>
<keyword evidence="1 5" id="KW-0963">Cytoplasm</keyword>
<dbReference type="Pfam" id="PF13742">
    <property type="entry name" value="tRNA_anti_2"/>
    <property type="match status" value="1"/>
</dbReference>
<evidence type="ECO:0000259" key="8">
    <source>
        <dbReference type="Pfam" id="PF02601"/>
    </source>
</evidence>
<dbReference type="HAMAP" id="MF_00378">
    <property type="entry name" value="Exonuc_7_L"/>
    <property type="match status" value="1"/>
</dbReference>
<keyword evidence="2 5" id="KW-0540">Nuclease</keyword>
<accession>A0A3P5X9G1</accession>
<keyword evidence="4 5" id="KW-0269">Exonuclease</keyword>
<dbReference type="AlphaFoldDB" id="A0A3P5X9G1"/>
<dbReference type="PANTHER" id="PTHR30008">
    <property type="entry name" value="EXODEOXYRIBONUCLEASE 7 LARGE SUBUNIT"/>
    <property type="match status" value="1"/>
</dbReference>
<dbReference type="InterPro" id="IPR020579">
    <property type="entry name" value="Exonuc_VII_lsu_C"/>
</dbReference>
<evidence type="ECO:0000313" key="10">
    <source>
        <dbReference type="EMBL" id="VDC26934.1"/>
    </source>
</evidence>
<dbReference type="NCBIfam" id="TIGR00237">
    <property type="entry name" value="xseA"/>
    <property type="match status" value="1"/>
</dbReference>
<feature type="region of interest" description="Disordered" evidence="7">
    <location>
        <begin position="1"/>
        <end position="28"/>
    </location>
</feature>
<feature type="domain" description="OB-fold nucleic acid binding" evidence="9">
    <location>
        <begin position="31"/>
        <end position="121"/>
    </location>
</feature>
<evidence type="ECO:0000256" key="4">
    <source>
        <dbReference type="ARBA" id="ARBA00022839"/>
    </source>
</evidence>
<dbReference type="EC" id="3.1.11.6" evidence="5"/>
<sequence length="458" mass="49611">MAEQPAETEASLSTLPATAAQTSPDNPWPLQLLSQKLKQHIDRTPSAWVEGQVIELNRRGTNAYLTLRDVDAEVSLPASVWTKVLERQDVPLEKGSRVVALLKPEFWIKTGRLNMLVRDIRPVGLGDLLARIERLRQALGAEGLFAESRKKPLPLLPHRIGLITGRDSDAKKDILRNAALRWPAVEFEIREVAVQGNTAVSQVVRALRELDERPEVDVIVIARGGGALEDLLPFNSEELVRAVAAATTPVVSAIGHEADRPLLDDVADLRASTPTDAAKRIVPDVAEELAGVRQARATLRRSMDRLVDREADRLATLRSRPVLAAPEGLVTVRAEELGRLCRRSSTAVNTAVVRAGDQLQHLRAQVRALSPQKTLDRGYAVVELALVGPAAALAPSGHAVIRHPDEAPDGARLSIRVAEGHFAATSNGTHSDTERSEAPAAKGSPTRADNEGTESTHE</sequence>
<dbReference type="PANTHER" id="PTHR30008:SF0">
    <property type="entry name" value="EXODEOXYRIBONUCLEASE 7 LARGE SUBUNIT"/>
    <property type="match status" value="1"/>
</dbReference>
<dbReference type="GO" id="GO:0008855">
    <property type="term" value="F:exodeoxyribonuclease VII activity"/>
    <property type="evidence" value="ECO:0007669"/>
    <property type="project" value="UniProtKB-UniRule"/>
</dbReference>
<dbReference type="Proteomes" id="UP000280861">
    <property type="component" value="Unassembled WGS sequence"/>
</dbReference>
<dbReference type="GO" id="GO:0009318">
    <property type="term" value="C:exodeoxyribonuclease VII complex"/>
    <property type="evidence" value="ECO:0007669"/>
    <property type="project" value="UniProtKB-UniRule"/>
</dbReference>
<comment type="subcellular location">
    <subcellularLocation>
        <location evidence="5 6">Cytoplasm</location>
    </subcellularLocation>
</comment>
<comment type="catalytic activity">
    <reaction evidence="5 6">
        <text>Exonucleolytic cleavage in either 5'- to 3'- or 3'- to 5'-direction to yield nucleoside 5'-phosphates.</text>
        <dbReference type="EC" id="3.1.11.6"/>
    </reaction>
</comment>
<gene>
    <name evidence="5 10" type="primary">xseA</name>
    <name evidence="10" type="ORF">PSET11_01844</name>
</gene>
<feature type="domain" description="Exonuclease VII large subunit C-terminal" evidence="8">
    <location>
        <begin position="144"/>
        <end position="351"/>
    </location>
</feature>
<comment type="function">
    <text evidence="5">Bidirectionally degrades single-stranded DNA into large acid-insoluble oligonucleotides, which are then degraded further into small acid-soluble oligonucleotides.</text>
</comment>
<dbReference type="GO" id="GO:0003676">
    <property type="term" value="F:nucleic acid binding"/>
    <property type="evidence" value="ECO:0007669"/>
    <property type="project" value="InterPro"/>
</dbReference>
<dbReference type="EMBL" id="UXAU01000025">
    <property type="protein sequence ID" value="VDC26934.1"/>
    <property type="molecule type" value="Genomic_DNA"/>
</dbReference>
<dbReference type="OrthoDB" id="9802795at2"/>
<dbReference type="InterPro" id="IPR003753">
    <property type="entry name" value="Exonuc_VII_L"/>
</dbReference>
<name>A0A3P5X9G1_9MICC</name>
<dbReference type="InterPro" id="IPR025824">
    <property type="entry name" value="OB-fold_nuc-bd_dom"/>
</dbReference>
<protein>
    <recommendedName>
        <fullName evidence="5">Exodeoxyribonuclease 7 large subunit</fullName>
        <ecNumber evidence="5">3.1.11.6</ecNumber>
    </recommendedName>
    <alternativeName>
        <fullName evidence="5">Exodeoxyribonuclease VII large subunit</fullName>
        <shortName evidence="5">Exonuclease VII large subunit</shortName>
    </alternativeName>
</protein>
<evidence type="ECO:0000256" key="1">
    <source>
        <dbReference type="ARBA" id="ARBA00022490"/>
    </source>
</evidence>
<comment type="subunit">
    <text evidence="5">Heterooligomer composed of large and small subunits.</text>
</comment>
<organism evidence="10 11">
    <name type="scientific">Arthrobacter ulcerisalmonis</name>
    <dbReference type="NCBI Taxonomy" id="2483813"/>
    <lineage>
        <taxon>Bacteria</taxon>
        <taxon>Bacillati</taxon>
        <taxon>Actinomycetota</taxon>
        <taxon>Actinomycetes</taxon>
        <taxon>Micrococcales</taxon>
        <taxon>Micrococcaceae</taxon>
        <taxon>Arthrobacter</taxon>
    </lineage>
</organism>
<reference evidence="10 11" key="1">
    <citation type="submission" date="2018-11" db="EMBL/GenBank/DDBJ databases">
        <authorList>
            <person name="Criscuolo A."/>
        </authorList>
    </citation>
    <scope>NUCLEOTIDE SEQUENCE [LARGE SCALE GENOMIC DNA]</scope>
    <source>
        <strain evidence="10">AT11b</strain>
    </source>
</reference>
<evidence type="ECO:0000256" key="5">
    <source>
        <dbReference type="HAMAP-Rule" id="MF_00378"/>
    </source>
</evidence>
<keyword evidence="11" id="KW-1185">Reference proteome</keyword>
<dbReference type="GO" id="GO:0006308">
    <property type="term" value="P:DNA catabolic process"/>
    <property type="evidence" value="ECO:0007669"/>
    <property type="project" value="UniProtKB-UniRule"/>
</dbReference>
<dbReference type="GO" id="GO:0005737">
    <property type="term" value="C:cytoplasm"/>
    <property type="evidence" value="ECO:0007669"/>
    <property type="project" value="UniProtKB-SubCell"/>
</dbReference>
<dbReference type="RefSeq" id="WP_124091776.1">
    <property type="nucleotide sequence ID" value="NZ_CBCRYA010000010.1"/>
</dbReference>
<keyword evidence="3 5" id="KW-0378">Hydrolase</keyword>
<evidence type="ECO:0000256" key="3">
    <source>
        <dbReference type="ARBA" id="ARBA00022801"/>
    </source>
</evidence>
<evidence type="ECO:0000256" key="6">
    <source>
        <dbReference type="RuleBase" id="RU004355"/>
    </source>
</evidence>
<feature type="compositionally biased region" description="Polar residues" evidence="7">
    <location>
        <begin position="10"/>
        <end position="25"/>
    </location>
</feature>
<feature type="region of interest" description="Disordered" evidence="7">
    <location>
        <begin position="424"/>
        <end position="458"/>
    </location>
</feature>
<dbReference type="Pfam" id="PF02601">
    <property type="entry name" value="Exonuc_VII_L"/>
    <property type="match status" value="1"/>
</dbReference>
<proteinExistence type="inferred from homology"/>
<dbReference type="CDD" id="cd04489">
    <property type="entry name" value="ExoVII_LU_OBF"/>
    <property type="match status" value="1"/>
</dbReference>
<feature type="compositionally biased region" description="Basic and acidic residues" evidence="7">
    <location>
        <begin position="448"/>
        <end position="458"/>
    </location>
</feature>